<proteinExistence type="predicted"/>
<dbReference type="Proteomes" id="UP000095286">
    <property type="component" value="Unplaced"/>
</dbReference>
<sequence>MRQTAKMHNMMHSDSCYPVINLTSRLYFGSFENKKETDKHLRIIYLFIEDFVNYAKFSHDFGPIDISATINYLRLVQTTLDKFNGSMVVIASCDSSEQRLNAAVIAGAYLILYERMPLDVVYRILTPIPVAYTTFIDASDDETAWRMDLKSALSGFAIGFQYQFFSMDTFDTFKHDSYGRVEYGDLNWIVPNKLMAFACPVTLPHVLGYAPNSTTKLAMLFVHLKVSCVVQTNEFGYNPSDFTKFDIEHHHLFFPDMTPPPDEIVLKFLKLCLSCDSIAVHCKSGLGRTGSLIACYMMWKWKLPAEACIAWLRLARPGSILTTQGHWLIHKCRSIQELTQSDIDNNNVDKLSGPIIIAASPLSARRVNSPIKSATITATLAAKDKKAKSKKKGLRKI</sequence>
<evidence type="ECO:0000313" key="2">
    <source>
        <dbReference type="WBParaSite" id="RSKR_0000421400.1"/>
    </source>
</evidence>
<reference evidence="2" key="1">
    <citation type="submission" date="2016-11" db="UniProtKB">
        <authorList>
            <consortium name="WormBaseParasite"/>
        </authorList>
    </citation>
    <scope>IDENTIFICATION</scope>
    <source>
        <strain evidence="2">KR3021</strain>
    </source>
</reference>
<evidence type="ECO:0000313" key="1">
    <source>
        <dbReference type="Proteomes" id="UP000095286"/>
    </source>
</evidence>
<accession>A0AC35TT90</accession>
<protein>
    <submittedName>
        <fullName evidence="2">TYR_PHOSPHATASE_2 domain-containing protein</fullName>
    </submittedName>
</protein>
<dbReference type="WBParaSite" id="RSKR_0000421400.1">
    <property type="protein sequence ID" value="RSKR_0000421400.1"/>
    <property type="gene ID" value="RSKR_0000421400"/>
</dbReference>
<organism evidence="1 2">
    <name type="scientific">Rhabditophanes sp. KR3021</name>
    <dbReference type="NCBI Taxonomy" id="114890"/>
    <lineage>
        <taxon>Eukaryota</taxon>
        <taxon>Metazoa</taxon>
        <taxon>Ecdysozoa</taxon>
        <taxon>Nematoda</taxon>
        <taxon>Chromadorea</taxon>
        <taxon>Rhabditida</taxon>
        <taxon>Tylenchina</taxon>
        <taxon>Panagrolaimomorpha</taxon>
        <taxon>Strongyloidoidea</taxon>
        <taxon>Alloionematidae</taxon>
        <taxon>Rhabditophanes</taxon>
    </lineage>
</organism>
<name>A0AC35TT90_9BILA</name>